<feature type="transmembrane region" description="Helical" evidence="13">
    <location>
        <begin position="168"/>
        <end position="189"/>
    </location>
</feature>
<feature type="transmembrane region" description="Helical" evidence="13">
    <location>
        <begin position="71"/>
        <end position="92"/>
    </location>
</feature>
<dbReference type="GO" id="GO:0042761">
    <property type="term" value="P:very long-chain fatty acid biosynthetic process"/>
    <property type="evidence" value="ECO:0007669"/>
    <property type="project" value="TreeGrafter"/>
</dbReference>
<keyword evidence="15" id="KW-1185">Reference proteome</keyword>
<dbReference type="GO" id="GO:0009922">
    <property type="term" value="F:fatty acid elongase activity"/>
    <property type="evidence" value="ECO:0007669"/>
    <property type="project" value="UniProtKB-EC"/>
</dbReference>
<evidence type="ECO:0000256" key="9">
    <source>
        <dbReference type="ARBA" id="ARBA00023098"/>
    </source>
</evidence>
<reference evidence="14" key="1">
    <citation type="submission" date="2021-01" db="UniProtKB">
        <authorList>
            <consortium name="EnsemblPlants"/>
        </authorList>
    </citation>
    <scope>IDENTIFICATION</scope>
</reference>
<evidence type="ECO:0000256" key="12">
    <source>
        <dbReference type="ARBA" id="ARBA00047375"/>
    </source>
</evidence>
<keyword evidence="10 13" id="KW-0472">Membrane</keyword>
<comment type="subcellular location">
    <subcellularLocation>
        <location evidence="1">Membrane</location>
        <topology evidence="1">Multi-pass membrane protein</topology>
    </subcellularLocation>
</comment>
<dbReference type="Gramene" id="Kaladp0047s0162.1.v1.1">
    <property type="protein sequence ID" value="Kaladp0047s0162.1.v1.1.CDS.1"/>
    <property type="gene ID" value="Kaladp0047s0162.v1.1"/>
</dbReference>
<dbReference type="PANTHER" id="PTHR11157:SF134">
    <property type="entry name" value="ELONGATION OF FATTY ACIDS PROTEIN 1-RELATED"/>
    <property type="match status" value="1"/>
</dbReference>
<feature type="transmembrane region" description="Helical" evidence="13">
    <location>
        <begin position="143"/>
        <end position="162"/>
    </location>
</feature>
<dbReference type="GO" id="GO:0034625">
    <property type="term" value="P:fatty acid elongation, monounsaturated fatty acid"/>
    <property type="evidence" value="ECO:0007669"/>
    <property type="project" value="TreeGrafter"/>
</dbReference>
<dbReference type="Proteomes" id="UP000594263">
    <property type="component" value="Unplaced"/>
</dbReference>
<evidence type="ECO:0000256" key="1">
    <source>
        <dbReference type="ARBA" id="ARBA00004141"/>
    </source>
</evidence>
<name>A0A7N0TW56_KALFE</name>
<dbReference type="PROSITE" id="PS01188">
    <property type="entry name" value="ELO"/>
    <property type="match status" value="1"/>
</dbReference>
<evidence type="ECO:0000256" key="13">
    <source>
        <dbReference type="SAM" id="Phobius"/>
    </source>
</evidence>
<keyword evidence="11" id="KW-0275">Fatty acid biosynthesis</keyword>
<evidence type="ECO:0000256" key="5">
    <source>
        <dbReference type="ARBA" id="ARBA00022679"/>
    </source>
</evidence>
<evidence type="ECO:0000256" key="6">
    <source>
        <dbReference type="ARBA" id="ARBA00022692"/>
    </source>
</evidence>
<dbReference type="GO" id="GO:0005789">
    <property type="term" value="C:endoplasmic reticulum membrane"/>
    <property type="evidence" value="ECO:0007669"/>
    <property type="project" value="TreeGrafter"/>
</dbReference>
<evidence type="ECO:0000313" key="14">
    <source>
        <dbReference type="EnsemblPlants" id="Kaladp0047s0162.1.v1.1.CDS.1"/>
    </source>
</evidence>
<dbReference type="EnsemblPlants" id="Kaladp0047s0162.1.v1.1">
    <property type="protein sequence ID" value="Kaladp0047s0162.1.v1.1.CDS.1"/>
    <property type="gene ID" value="Kaladp0047s0162.v1.1"/>
</dbReference>
<keyword evidence="6 13" id="KW-0812">Transmembrane</keyword>
<feature type="transmembrane region" description="Helical" evidence="13">
    <location>
        <begin position="201"/>
        <end position="225"/>
    </location>
</feature>
<dbReference type="GO" id="GO:0019367">
    <property type="term" value="P:fatty acid elongation, saturated fatty acid"/>
    <property type="evidence" value="ECO:0007669"/>
    <property type="project" value="TreeGrafter"/>
</dbReference>
<evidence type="ECO:0000256" key="7">
    <source>
        <dbReference type="ARBA" id="ARBA00022832"/>
    </source>
</evidence>
<dbReference type="PANTHER" id="PTHR11157">
    <property type="entry name" value="FATTY ACID ACYL TRANSFERASE-RELATED"/>
    <property type="match status" value="1"/>
</dbReference>
<evidence type="ECO:0000256" key="11">
    <source>
        <dbReference type="ARBA" id="ARBA00023160"/>
    </source>
</evidence>
<dbReference type="InterPro" id="IPR030457">
    <property type="entry name" value="ELO_CS"/>
</dbReference>
<keyword evidence="9" id="KW-0443">Lipid metabolism</keyword>
<dbReference type="AlphaFoldDB" id="A0A7N0TW56"/>
<keyword evidence="4" id="KW-0444">Lipid biosynthesis</keyword>
<dbReference type="GO" id="GO:0034626">
    <property type="term" value="P:fatty acid elongation, polyunsaturated fatty acid"/>
    <property type="evidence" value="ECO:0007669"/>
    <property type="project" value="TreeGrafter"/>
</dbReference>
<protein>
    <recommendedName>
        <fullName evidence="3">very-long-chain 3-oxoacyl-CoA synthase</fullName>
        <ecNumber evidence="3">2.3.1.199</ecNumber>
    </recommendedName>
</protein>
<sequence>MSHLQILGDYLIYQPQIQNFQWNPATTLGGSPMFLAAAVAGYLSTTFVFSRLLTPALPSALLRLISAAHNLVLLILSLLMSLGVTLASTSSLPASHLFCFPAANPPRQGGPLFFWAHVYYLSKLLEFVDTLIIILNRTSARRLTFLHVYHHSAVVVMSYLWLATSMSLFPIALVTNAAVHVLMYGYYLLCAVGIRPGWKRVVTDCQIVQFVFGFAASFVMLFYHFCRGGCAGIWGWVFNAVFNASLLYLFVDFHKRNYAAKRKMAAAGKQS</sequence>
<evidence type="ECO:0000313" key="15">
    <source>
        <dbReference type="Proteomes" id="UP000594263"/>
    </source>
</evidence>
<evidence type="ECO:0000256" key="2">
    <source>
        <dbReference type="ARBA" id="ARBA00007263"/>
    </source>
</evidence>
<evidence type="ECO:0000256" key="10">
    <source>
        <dbReference type="ARBA" id="ARBA00023136"/>
    </source>
</evidence>
<comment type="catalytic activity">
    <reaction evidence="12">
        <text>a very-long-chain acyl-CoA + malonyl-CoA + H(+) = a very-long-chain 3-oxoacyl-CoA + CO2 + CoA</text>
        <dbReference type="Rhea" id="RHEA:32727"/>
        <dbReference type="ChEBI" id="CHEBI:15378"/>
        <dbReference type="ChEBI" id="CHEBI:16526"/>
        <dbReference type="ChEBI" id="CHEBI:57287"/>
        <dbReference type="ChEBI" id="CHEBI:57384"/>
        <dbReference type="ChEBI" id="CHEBI:90725"/>
        <dbReference type="ChEBI" id="CHEBI:90736"/>
        <dbReference type="EC" id="2.3.1.199"/>
    </reaction>
</comment>
<keyword evidence="8 13" id="KW-1133">Transmembrane helix</keyword>
<dbReference type="OMA" id="WIFCFPP"/>
<keyword evidence="5" id="KW-0808">Transferase</keyword>
<feature type="transmembrane region" description="Helical" evidence="13">
    <location>
        <begin position="112"/>
        <end position="136"/>
    </location>
</feature>
<evidence type="ECO:0000256" key="4">
    <source>
        <dbReference type="ARBA" id="ARBA00022516"/>
    </source>
</evidence>
<dbReference type="GO" id="GO:0030148">
    <property type="term" value="P:sphingolipid biosynthetic process"/>
    <property type="evidence" value="ECO:0007669"/>
    <property type="project" value="TreeGrafter"/>
</dbReference>
<keyword evidence="7" id="KW-0276">Fatty acid metabolism</keyword>
<proteinExistence type="inferred from homology"/>
<dbReference type="InterPro" id="IPR002076">
    <property type="entry name" value="ELO_fam"/>
</dbReference>
<dbReference type="Pfam" id="PF01151">
    <property type="entry name" value="ELO"/>
    <property type="match status" value="1"/>
</dbReference>
<comment type="similarity">
    <text evidence="2">Belongs to the ELO family.</text>
</comment>
<evidence type="ECO:0000256" key="8">
    <source>
        <dbReference type="ARBA" id="ARBA00022989"/>
    </source>
</evidence>
<dbReference type="EC" id="2.3.1.199" evidence="3"/>
<accession>A0A7N0TW56</accession>
<feature type="transmembrane region" description="Helical" evidence="13">
    <location>
        <begin position="32"/>
        <end position="50"/>
    </location>
</feature>
<organism evidence="14 15">
    <name type="scientific">Kalanchoe fedtschenkoi</name>
    <name type="common">Lavender scallops</name>
    <name type="synonym">South American air plant</name>
    <dbReference type="NCBI Taxonomy" id="63787"/>
    <lineage>
        <taxon>Eukaryota</taxon>
        <taxon>Viridiplantae</taxon>
        <taxon>Streptophyta</taxon>
        <taxon>Embryophyta</taxon>
        <taxon>Tracheophyta</taxon>
        <taxon>Spermatophyta</taxon>
        <taxon>Magnoliopsida</taxon>
        <taxon>eudicotyledons</taxon>
        <taxon>Gunneridae</taxon>
        <taxon>Pentapetalae</taxon>
        <taxon>Saxifragales</taxon>
        <taxon>Crassulaceae</taxon>
        <taxon>Kalanchoe</taxon>
    </lineage>
</organism>
<feature type="transmembrane region" description="Helical" evidence="13">
    <location>
        <begin position="231"/>
        <end position="251"/>
    </location>
</feature>
<evidence type="ECO:0000256" key="3">
    <source>
        <dbReference type="ARBA" id="ARBA00012307"/>
    </source>
</evidence>